<proteinExistence type="predicted"/>
<evidence type="ECO:0000259" key="12">
    <source>
        <dbReference type="PROSITE" id="PS50109"/>
    </source>
</evidence>
<feature type="domain" description="Histidine kinase" evidence="12">
    <location>
        <begin position="752"/>
        <end position="967"/>
    </location>
</feature>
<dbReference type="GO" id="GO:0005524">
    <property type="term" value="F:ATP binding"/>
    <property type="evidence" value="ECO:0007669"/>
    <property type="project" value="UniProtKB-KW"/>
</dbReference>
<feature type="domain" description="Response regulatory" evidence="13">
    <location>
        <begin position="995"/>
        <end position="1110"/>
    </location>
</feature>
<dbReference type="InterPro" id="IPR005467">
    <property type="entry name" value="His_kinase_dom"/>
</dbReference>
<keyword evidence="11" id="KW-0472">Membrane</keyword>
<dbReference type="SMART" id="SM00448">
    <property type="entry name" value="REC"/>
    <property type="match status" value="1"/>
</dbReference>
<keyword evidence="11" id="KW-1133">Transmembrane helix</keyword>
<dbReference type="Pfam" id="PF00512">
    <property type="entry name" value="HisKA"/>
    <property type="match status" value="1"/>
</dbReference>
<keyword evidence="6" id="KW-0418">Kinase</keyword>
<dbReference type="STRING" id="1121390.SAMN02746041_01370"/>
<keyword evidence="8" id="KW-0902">Two-component regulatory system</keyword>
<evidence type="ECO:0000256" key="1">
    <source>
        <dbReference type="ARBA" id="ARBA00000085"/>
    </source>
</evidence>
<feature type="region of interest" description="Disordered" evidence="10">
    <location>
        <begin position="966"/>
        <end position="991"/>
    </location>
</feature>
<feature type="transmembrane region" description="Helical" evidence="11">
    <location>
        <begin position="258"/>
        <end position="282"/>
    </location>
</feature>
<dbReference type="SMART" id="SM00387">
    <property type="entry name" value="HATPase_c"/>
    <property type="match status" value="1"/>
</dbReference>
<dbReference type="PRINTS" id="PR00344">
    <property type="entry name" value="BCTRLSENSOR"/>
</dbReference>
<dbReference type="Pfam" id="PF00989">
    <property type="entry name" value="PAS"/>
    <property type="match status" value="1"/>
</dbReference>
<dbReference type="Gene3D" id="1.10.287.130">
    <property type="match status" value="1"/>
</dbReference>
<dbReference type="SUPFAM" id="SSF55874">
    <property type="entry name" value="ATPase domain of HSP90 chaperone/DNA topoisomerase II/histidine kinase"/>
    <property type="match status" value="1"/>
</dbReference>
<dbReference type="InterPro" id="IPR000014">
    <property type="entry name" value="PAS"/>
</dbReference>
<keyword evidence="5" id="KW-0547">Nucleotide-binding</keyword>
<dbReference type="InterPro" id="IPR000700">
    <property type="entry name" value="PAS-assoc_C"/>
</dbReference>
<dbReference type="PROSITE" id="PS50113">
    <property type="entry name" value="PAC"/>
    <property type="match status" value="2"/>
</dbReference>
<dbReference type="InterPro" id="IPR001610">
    <property type="entry name" value="PAC"/>
</dbReference>
<feature type="domain" description="PAS" evidence="14">
    <location>
        <begin position="606"/>
        <end position="676"/>
    </location>
</feature>
<accession>A0A1W1XE99</accession>
<feature type="transmembrane region" description="Helical" evidence="11">
    <location>
        <begin position="15"/>
        <end position="37"/>
    </location>
</feature>
<evidence type="ECO:0000259" key="15">
    <source>
        <dbReference type="PROSITE" id="PS50113"/>
    </source>
</evidence>
<dbReference type="GO" id="GO:0000155">
    <property type="term" value="F:phosphorelay sensor kinase activity"/>
    <property type="evidence" value="ECO:0007669"/>
    <property type="project" value="InterPro"/>
</dbReference>
<dbReference type="GO" id="GO:0006355">
    <property type="term" value="P:regulation of DNA-templated transcription"/>
    <property type="evidence" value="ECO:0007669"/>
    <property type="project" value="InterPro"/>
</dbReference>
<dbReference type="RefSeq" id="WP_170920407.1">
    <property type="nucleotide sequence ID" value="NZ_FWXF01000006.1"/>
</dbReference>
<evidence type="ECO:0000256" key="8">
    <source>
        <dbReference type="ARBA" id="ARBA00023012"/>
    </source>
</evidence>
<evidence type="ECO:0000256" key="5">
    <source>
        <dbReference type="ARBA" id="ARBA00022741"/>
    </source>
</evidence>
<dbReference type="Pfam" id="PF02518">
    <property type="entry name" value="HATPase_c"/>
    <property type="match status" value="1"/>
</dbReference>
<dbReference type="InterPro" id="IPR003661">
    <property type="entry name" value="HisK_dim/P_dom"/>
</dbReference>
<dbReference type="PROSITE" id="PS50109">
    <property type="entry name" value="HIS_KIN"/>
    <property type="match status" value="1"/>
</dbReference>
<dbReference type="PANTHER" id="PTHR43065">
    <property type="entry name" value="SENSOR HISTIDINE KINASE"/>
    <property type="match status" value="1"/>
</dbReference>
<dbReference type="Pfam" id="PF00072">
    <property type="entry name" value="Response_reg"/>
    <property type="match status" value="1"/>
</dbReference>
<evidence type="ECO:0000259" key="14">
    <source>
        <dbReference type="PROSITE" id="PS50112"/>
    </source>
</evidence>
<dbReference type="EMBL" id="FWXF01000006">
    <property type="protein sequence ID" value="SMC22233.1"/>
    <property type="molecule type" value="Genomic_DNA"/>
</dbReference>
<keyword evidence="17" id="KW-1185">Reference proteome</keyword>
<dbReference type="InterPro" id="IPR003594">
    <property type="entry name" value="HATPase_dom"/>
</dbReference>
<dbReference type="SUPFAM" id="SSF55785">
    <property type="entry name" value="PYP-like sensor domain (PAS domain)"/>
    <property type="match status" value="3"/>
</dbReference>
<organism evidence="16 17">
    <name type="scientific">Desulfacinum hydrothermale DSM 13146</name>
    <dbReference type="NCBI Taxonomy" id="1121390"/>
    <lineage>
        <taxon>Bacteria</taxon>
        <taxon>Pseudomonadati</taxon>
        <taxon>Thermodesulfobacteriota</taxon>
        <taxon>Syntrophobacteria</taxon>
        <taxon>Syntrophobacterales</taxon>
        <taxon>Syntrophobacteraceae</taxon>
        <taxon>Desulfacinum</taxon>
    </lineage>
</organism>
<feature type="modified residue" description="4-aspartylphosphate" evidence="9">
    <location>
        <position position="1046"/>
    </location>
</feature>
<name>A0A1W1XE99_9BACT</name>
<dbReference type="Proteomes" id="UP000192783">
    <property type="component" value="Unassembled WGS sequence"/>
</dbReference>
<evidence type="ECO:0000256" key="6">
    <source>
        <dbReference type="ARBA" id="ARBA00022777"/>
    </source>
</evidence>
<evidence type="ECO:0000256" key="7">
    <source>
        <dbReference type="ARBA" id="ARBA00022840"/>
    </source>
</evidence>
<dbReference type="InterPro" id="IPR001789">
    <property type="entry name" value="Sig_transdc_resp-reg_receiver"/>
</dbReference>
<dbReference type="Gene3D" id="3.40.50.2300">
    <property type="match status" value="1"/>
</dbReference>
<keyword evidence="4" id="KW-0808">Transferase</keyword>
<evidence type="ECO:0000259" key="13">
    <source>
        <dbReference type="PROSITE" id="PS50110"/>
    </source>
</evidence>
<dbReference type="InterPro" id="IPR036097">
    <property type="entry name" value="HisK_dim/P_sf"/>
</dbReference>
<evidence type="ECO:0000256" key="10">
    <source>
        <dbReference type="SAM" id="MobiDB-lite"/>
    </source>
</evidence>
<feature type="domain" description="PAS" evidence="14">
    <location>
        <begin position="351"/>
        <end position="424"/>
    </location>
</feature>
<dbReference type="InterPro" id="IPR013656">
    <property type="entry name" value="PAS_4"/>
</dbReference>
<dbReference type="InterPro" id="IPR004358">
    <property type="entry name" value="Sig_transdc_His_kin-like_C"/>
</dbReference>
<evidence type="ECO:0000256" key="2">
    <source>
        <dbReference type="ARBA" id="ARBA00012438"/>
    </source>
</evidence>
<dbReference type="PROSITE" id="PS50112">
    <property type="entry name" value="PAS"/>
    <property type="match status" value="3"/>
</dbReference>
<dbReference type="Pfam" id="PF08448">
    <property type="entry name" value="PAS_4"/>
    <property type="match status" value="2"/>
</dbReference>
<dbReference type="Gene3D" id="3.30.450.20">
    <property type="entry name" value="PAS domain"/>
    <property type="match status" value="3"/>
</dbReference>
<evidence type="ECO:0000256" key="11">
    <source>
        <dbReference type="SAM" id="Phobius"/>
    </source>
</evidence>
<reference evidence="16 17" key="1">
    <citation type="submission" date="2017-04" db="EMBL/GenBank/DDBJ databases">
        <authorList>
            <person name="Afonso C.L."/>
            <person name="Miller P.J."/>
            <person name="Scott M.A."/>
            <person name="Spackman E."/>
            <person name="Goraichik I."/>
            <person name="Dimitrov K.M."/>
            <person name="Suarez D.L."/>
            <person name="Swayne D.E."/>
        </authorList>
    </citation>
    <scope>NUCLEOTIDE SEQUENCE [LARGE SCALE GENOMIC DNA]</scope>
    <source>
        <strain evidence="16 17">DSM 13146</strain>
    </source>
</reference>
<evidence type="ECO:0000256" key="9">
    <source>
        <dbReference type="PROSITE-ProRule" id="PRU00169"/>
    </source>
</evidence>
<dbReference type="Gene3D" id="3.30.565.10">
    <property type="entry name" value="Histidine kinase-like ATPase, C-terminal domain"/>
    <property type="match status" value="1"/>
</dbReference>
<dbReference type="InterPro" id="IPR013767">
    <property type="entry name" value="PAS_fold"/>
</dbReference>
<dbReference type="SUPFAM" id="SSF52172">
    <property type="entry name" value="CheY-like"/>
    <property type="match status" value="1"/>
</dbReference>
<dbReference type="CDD" id="cd00082">
    <property type="entry name" value="HisKA"/>
    <property type="match status" value="1"/>
</dbReference>
<dbReference type="NCBIfam" id="TIGR00229">
    <property type="entry name" value="sensory_box"/>
    <property type="match status" value="3"/>
</dbReference>
<dbReference type="SMART" id="SM00086">
    <property type="entry name" value="PAC"/>
    <property type="match status" value="3"/>
</dbReference>
<dbReference type="CDD" id="cd00130">
    <property type="entry name" value="PAS"/>
    <property type="match status" value="3"/>
</dbReference>
<dbReference type="EC" id="2.7.13.3" evidence="2"/>
<feature type="domain" description="PAC" evidence="15">
    <location>
        <begin position="679"/>
        <end position="732"/>
    </location>
</feature>
<dbReference type="PANTHER" id="PTHR43065:SF42">
    <property type="entry name" value="TWO-COMPONENT SENSOR PPRA"/>
    <property type="match status" value="1"/>
</dbReference>
<keyword evidence="7" id="KW-0067">ATP-binding</keyword>
<dbReference type="SUPFAM" id="SSF47384">
    <property type="entry name" value="Homodimeric domain of signal transducing histidine kinase"/>
    <property type="match status" value="1"/>
</dbReference>
<dbReference type="AlphaFoldDB" id="A0A1W1XE99"/>
<sequence>MKQYPPLRTVVHRFFVTRLVIPVVVFAFFASLAGVALRTQQIYQAHHRFAKGMDHALSFWMSQAHRTLRELAWMREDSSTEPTIQEMSARDFYRIVFTKAGNLAAPYPVEEATAQEVLKIPLSLFPDRYEWPAVSVPYYSREHEALTVGVLVRADHWVAFGELKLDLFYRLISGFLRQEPGKQVIITDRYGNVIYHPHERRIRERENLAHEPLIQKALRHAQPMELLGKLDGSWVFANSWRVDPWGWVIFVVQPLVPAVAPVVAMSVTATALILLMAALLTWRFRVGLQAAVIEPITSFGKTVDALTMGRPDRSPPEESGPPTFLELARLREQFRTMSETLRTREETLRAQRRELDRILDSISNGVIVTDTQGRILRMNTAAQDLTGCNRLQCLGKTVERIFSRVHPQERMALTDAMDQVLSTGRVSRLSRPLQIENPEGGLYSLAVRAAPLRDEAGNVLGIVTVFSDVTELEESRRDLAESEEKFRTLAQMSPVAVLLYQDDKWVYANPVSEAITGYKAEELMGQNFWDVVHPDFQDVVRRRGRRRQLGRNDAPNYELKIVTKTGEEKWCYLRGGTTSFRGRPAGIIAVMDITELKEAQQALAESERKYREILDSMEDAYMELDQRGVATFYNPALLRLLECKPEDLRNKTYDDFADPSNARKMEQFFKDVARQGRTRSLQDFLIRDTKGHQKIVEVSAGVRRDDQGRILGLRVLARDVTEKTRAEEKSRSLEKMLIQAQKMESLGTLASGVAHEFNNLLQAMSGYLELIIKTTPSEDPRRKWVDRVHEATQKAGDLVKRLLAFARPNEPHLEPVRMHRVIEETLLILERSIPRMIELRKELDPNVLPILADRLQLEQVIINLVANSRDAMPPEKPGAITIRTQEISGKDGTPWVQISVSDTGAGIPREIQDRIFDPFFTTKEPGKGTGLGLSTVYGIIRGHGGTIQYTSTPGEGTTFTIRLPGRRLPLQEEAGTGGEGEEQQPPSGFQPDRATILVVDDEEPLLDFVQAGLEMENYQVLTATSGEKALEILSRSNGAIQWVLLDLNMPGMGGRRCLEEIRTRYPHIKILVASGYSVHSLDEPLERYGVRAFLQKPYRFAELLAALQRS</sequence>
<evidence type="ECO:0000313" key="16">
    <source>
        <dbReference type="EMBL" id="SMC22233.1"/>
    </source>
</evidence>
<dbReference type="InterPro" id="IPR011006">
    <property type="entry name" value="CheY-like_superfamily"/>
</dbReference>
<dbReference type="PROSITE" id="PS50110">
    <property type="entry name" value="RESPONSE_REGULATORY"/>
    <property type="match status" value="1"/>
</dbReference>
<dbReference type="InterPro" id="IPR036890">
    <property type="entry name" value="HATPase_C_sf"/>
</dbReference>
<keyword evidence="11" id="KW-0812">Transmembrane</keyword>
<gene>
    <name evidence="16" type="ORF">SAMN02746041_01370</name>
</gene>
<dbReference type="SMART" id="SM00091">
    <property type="entry name" value="PAS"/>
    <property type="match status" value="3"/>
</dbReference>
<dbReference type="SMART" id="SM00388">
    <property type="entry name" value="HisKA"/>
    <property type="match status" value="1"/>
</dbReference>
<evidence type="ECO:0000256" key="4">
    <source>
        <dbReference type="ARBA" id="ARBA00022679"/>
    </source>
</evidence>
<feature type="domain" description="PAS" evidence="14">
    <location>
        <begin position="482"/>
        <end position="552"/>
    </location>
</feature>
<keyword evidence="3 9" id="KW-0597">Phosphoprotein</keyword>
<comment type="catalytic activity">
    <reaction evidence="1">
        <text>ATP + protein L-histidine = ADP + protein N-phospho-L-histidine.</text>
        <dbReference type="EC" id="2.7.13.3"/>
    </reaction>
</comment>
<feature type="domain" description="PAC" evidence="15">
    <location>
        <begin position="429"/>
        <end position="481"/>
    </location>
</feature>
<dbReference type="InterPro" id="IPR035965">
    <property type="entry name" value="PAS-like_dom_sf"/>
</dbReference>
<protein>
    <recommendedName>
        <fullName evidence="2">histidine kinase</fullName>
        <ecNumber evidence="2">2.7.13.3</ecNumber>
    </recommendedName>
</protein>
<evidence type="ECO:0000313" key="17">
    <source>
        <dbReference type="Proteomes" id="UP000192783"/>
    </source>
</evidence>
<evidence type="ECO:0000256" key="3">
    <source>
        <dbReference type="ARBA" id="ARBA00022553"/>
    </source>
</evidence>